<accession>A0ABS8S122</accession>
<reference evidence="1 2" key="1">
    <citation type="journal article" date="2021" name="BMC Genomics">
        <title>Datura genome reveals duplications of psychoactive alkaloid biosynthetic genes and high mutation rate following tissue culture.</title>
        <authorList>
            <person name="Rajewski A."/>
            <person name="Carter-House D."/>
            <person name="Stajich J."/>
            <person name="Litt A."/>
        </authorList>
    </citation>
    <scope>NUCLEOTIDE SEQUENCE [LARGE SCALE GENOMIC DNA]</scope>
    <source>
        <strain evidence="1">AR-01</strain>
    </source>
</reference>
<protein>
    <submittedName>
        <fullName evidence="1">Uncharacterized protein</fullName>
    </submittedName>
</protein>
<comment type="caution">
    <text evidence="1">The sequence shown here is derived from an EMBL/GenBank/DDBJ whole genome shotgun (WGS) entry which is preliminary data.</text>
</comment>
<sequence length="77" mass="8653">CLCLVQLVEGPDPEYGGGLIRFNSVLEYASRAGIGGGEVKDLRNQRLKLSDLVKKGNACGWTLFEKLHRTLKKIWHR</sequence>
<gene>
    <name evidence="1" type="ORF">HAX54_012624</name>
</gene>
<dbReference type="EMBL" id="JACEIK010000174">
    <property type="protein sequence ID" value="MCD7451569.1"/>
    <property type="molecule type" value="Genomic_DNA"/>
</dbReference>
<keyword evidence="2" id="KW-1185">Reference proteome</keyword>
<dbReference type="Proteomes" id="UP000823775">
    <property type="component" value="Unassembled WGS sequence"/>
</dbReference>
<evidence type="ECO:0000313" key="2">
    <source>
        <dbReference type="Proteomes" id="UP000823775"/>
    </source>
</evidence>
<evidence type="ECO:0000313" key="1">
    <source>
        <dbReference type="EMBL" id="MCD7451569.1"/>
    </source>
</evidence>
<name>A0ABS8S122_DATST</name>
<organism evidence="1 2">
    <name type="scientific">Datura stramonium</name>
    <name type="common">Jimsonweed</name>
    <name type="synonym">Common thornapple</name>
    <dbReference type="NCBI Taxonomy" id="4076"/>
    <lineage>
        <taxon>Eukaryota</taxon>
        <taxon>Viridiplantae</taxon>
        <taxon>Streptophyta</taxon>
        <taxon>Embryophyta</taxon>
        <taxon>Tracheophyta</taxon>
        <taxon>Spermatophyta</taxon>
        <taxon>Magnoliopsida</taxon>
        <taxon>eudicotyledons</taxon>
        <taxon>Gunneridae</taxon>
        <taxon>Pentapetalae</taxon>
        <taxon>asterids</taxon>
        <taxon>lamiids</taxon>
        <taxon>Solanales</taxon>
        <taxon>Solanaceae</taxon>
        <taxon>Solanoideae</taxon>
        <taxon>Datureae</taxon>
        <taxon>Datura</taxon>
    </lineage>
</organism>
<proteinExistence type="predicted"/>
<feature type="non-terminal residue" evidence="1">
    <location>
        <position position="1"/>
    </location>
</feature>